<name>A0ACC3N716_9PEZI</name>
<keyword evidence="2" id="KW-1185">Reference proteome</keyword>
<accession>A0ACC3N716</accession>
<proteinExistence type="predicted"/>
<evidence type="ECO:0000313" key="2">
    <source>
        <dbReference type="Proteomes" id="UP001281147"/>
    </source>
</evidence>
<dbReference type="EMBL" id="JAUTXU010000082">
    <property type="protein sequence ID" value="KAK3710705.1"/>
    <property type="molecule type" value="Genomic_DNA"/>
</dbReference>
<organism evidence="1 2">
    <name type="scientific">Vermiconidia calcicola</name>
    <dbReference type="NCBI Taxonomy" id="1690605"/>
    <lineage>
        <taxon>Eukaryota</taxon>
        <taxon>Fungi</taxon>
        <taxon>Dikarya</taxon>
        <taxon>Ascomycota</taxon>
        <taxon>Pezizomycotina</taxon>
        <taxon>Dothideomycetes</taxon>
        <taxon>Dothideomycetidae</taxon>
        <taxon>Mycosphaerellales</taxon>
        <taxon>Extremaceae</taxon>
        <taxon>Vermiconidia</taxon>
    </lineage>
</organism>
<dbReference type="Proteomes" id="UP001281147">
    <property type="component" value="Unassembled WGS sequence"/>
</dbReference>
<comment type="caution">
    <text evidence="1">The sequence shown here is derived from an EMBL/GenBank/DDBJ whole genome shotgun (WGS) entry which is preliminary data.</text>
</comment>
<sequence length="111" mass="12720">MRGRAARELQLFNERRRVANPGGYVHLHVCFTLPSHRRRAAGAMMLKWGCDLADALFLPAWIEASTEGNFLYKTFGFYDYEKIGDGELAGGRNMRREPLVRWIEGGKADWT</sequence>
<protein>
    <submittedName>
        <fullName evidence="1">Uncharacterized protein</fullName>
    </submittedName>
</protein>
<gene>
    <name evidence="1" type="ORF">LTR37_010124</name>
</gene>
<reference evidence="1" key="1">
    <citation type="submission" date="2023-07" db="EMBL/GenBank/DDBJ databases">
        <title>Black Yeasts Isolated from many extreme environments.</title>
        <authorList>
            <person name="Coleine C."/>
            <person name="Stajich J.E."/>
            <person name="Selbmann L."/>
        </authorList>
    </citation>
    <scope>NUCLEOTIDE SEQUENCE</scope>
    <source>
        <strain evidence="1">CCFEE 5714</strain>
    </source>
</reference>
<evidence type="ECO:0000313" key="1">
    <source>
        <dbReference type="EMBL" id="KAK3710705.1"/>
    </source>
</evidence>